<accession>A0A645B2M9</accession>
<protein>
    <submittedName>
        <fullName evidence="1">Uncharacterized protein</fullName>
    </submittedName>
</protein>
<dbReference type="AlphaFoldDB" id="A0A645B2M9"/>
<gene>
    <name evidence="1" type="ORF">SDC9_106515</name>
</gene>
<proteinExistence type="predicted"/>
<name>A0A645B2M9_9ZZZZ</name>
<organism evidence="1">
    <name type="scientific">bioreactor metagenome</name>
    <dbReference type="NCBI Taxonomy" id="1076179"/>
    <lineage>
        <taxon>unclassified sequences</taxon>
        <taxon>metagenomes</taxon>
        <taxon>ecological metagenomes</taxon>
    </lineage>
</organism>
<evidence type="ECO:0000313" key="1">
    <source>
        <dbReference type="EMBL" id="MPM59669.1"/>
    </source>
</evidence>
<sequence>MCHGNGQQILRNIFPVVQRLIVGVRPVKIKVLVKLAIRAGIGKVNRFVRFHSNKYLHQRK</sequence>
<comment type="caution">
    <text evidence="1">The sequence shown here is derived from an EMBL/GenBank/DDBJ whole genome shotgun (WGS) entry which is preliminary data.</text>
</comment>
<reference evidence="1" key="1">
    <citation type="submission" date="2019-08" db="EMBL/GenBank/DDBJ databases">
        <authorList>
            <person name="Kucharzyk K."/>
            <person name="Murdoch R.W."/>
            <person name="Higgins S."/>
            <person name="Loffler F."/>
        </authorList>
    </citation>
    <scope>NUCLEOTIDE SEQUENCE</scope>
</reference>
<dbReference type="EMBL" id="VSSQ01017401">
    <property type="protein sequence ID" value="MPM59669.1"/>
    <property type="molecule type" value="Genomic_DNA"/>
</dbReference>